<accession>A0ABS8JJY3</accession>
<name>A0ABS8JJY3_9GAMM</name>
<keyword evidence="2" id="KW-1185">Reference proteome</keyword>
<evidence type="ECO:0000313" key="1">
    <source>
        <dbReference type="EMBL" id="MCC8363834.1"/>
    </source>
</evidence>
<evidence type="ECO:0000313" key="2">
    <source>
        <dbReference type="Proteomes" id="UP001165293"/>
    </source>
</evidence>
<comment type="caution">
    <text evidence="1">The sequence shown here is derived from an EMBL/GenBank/DDBJ whole genome shotgun (WGS) entry which is preliminary data.</text>
</comment>
<organism evidence="1 2">
    <name type="scientific">Noviluteimonas lactosilytica</name>
    <dbReference type="NCBI Taxonomy" id="2888523"/>
    <lineage>
        <taxon>Bacteria</taxon>
        <taxon>Pseudomonadati</taxon>
        <taxon>Pseudomonadota</taxon>
        <taxon>Gammaproteobacteria</taxon>
        <taxon>Lysobacterales</taxon>
        <taxon>Lysobacteraceae</taxon>
        <taxon>Noviluteimonas</taxon>
    </lineage>
</organism>
<gene>
    <name evidence="1" type="ORF">LK996_12195</name>
</gene>
<protein>
    <submittedName>
        <fullName evidence="1">Uncharacterized protein</fullName>
    </submittedName>
</protein>
<sequence>MHRVIAPFDEEVERLDDDINFAISAHAEFVARIVLSEVRVARYFEMTLPNARCIHQVRVRLRLVA</sequence>
<reference evidence="1" key="1">
    <citation type="submission" date="2021-10" db="EMBL/GenBank/DDBJ databases">
        <authorList>
            <person name="Lyu M."/>
            <person name="Wang X."/>
            <person name="Meng X."/>
            <person name="Xu K."/>
        </authorList>
    </citation>
    <scope>NUCLEOTIDE SEQUENCE</scope>
    <source>
        <strain evidence="1">A6</strain>
    </source>
</reference>
<dbReference type="RefSeq" id="WP_230527638.1">
    <property type="nucleotide sequence ID" value="NZ_JAJGAK010000003.1"/>
</dbReference>
<dbReference type="Proteomes" id="UP001165293">
    <property type="component" value="Unassembled WGS sequence"/>
</dbReference>
<proteinExistence type="predicted"/>
<dbReference type="EMBL" id="JAJGAK010000003">
    <property type="protein sequence ID" value="MCC8363834.1"/>
    <property type="molecule type" value="Genomic_DNA"/>
</dbReference>